<evidence type="ECO:0000256" key="8">
    <source>
        <dbReference type="ARBA" id="ARBA00022777"/>
    </source>
</evidence>
<dbReference type="InterPro" id="IPR011009">
    <property type="entry name" value="Kinase-like_dom_sf"/>
</dbReference>
<keyword evidence="20" id="KW-1185">Reference proteome</keyword>
<dbReference type="Gene3D" id="3.30.200.20">
    <property type="entry name" value="Phosphorylase Kinase, domain 1"/>
    <property type="match status" value="1"/>
</dbReference>
<evidence type="ECO:0000256" key="6">
    <source>
        <dbReference type="ARBA" id="ARBA00022729"/>
    </source>
</evidence>
<keyword evidence="10 16" id="KW-1133">Transmembrane helix</keyword>
<dbReference type="InterPro" id="IPR032872">
    <property type="entry name" value="WAK_assoc_C"/>
</dbReference>
<dbReference type="InterPro" id="IPR001245">
    <property type="entry name" value="Ser-Thr/Tyr_kinase_cat_dom"/>
</dbReference>
<evidence type="ECO:0000256" key="13">
    <source>
        <dbReference type="ARBA" id="ARBA00047899"/>
    </source>
</evidence>
<keyword evidence="7 15" id="KW-0547">Nucleotide-binding</keyword>
<dbReference type="Gene3D" id="1.10.510.10">
    <property type="entry name" value="Transferase(Phosphotransferase) domain 1"/>
    <property type="match status" value="1"/>
</dbReference>
<gene>
    <name evidence="19" type="ORF">PIB30_075617</name>
</gene>
<protein>
    <recommendedName>
        <fullName evidence="2">non-specific serine/threonine protein kinase</fullName>
        <ecNumber evidence="2">2.7.11.1</ecNumber>
    </recommendedName>
</protein>
<dbReference type="PANTHER" id="PTHR27009">
    <property type="entry name" value="RUST RESISTANCE KINASE LR10-RELATED"/>
    <property type="match status" value="1"/>
</dbReference>
<keyword evidence="3" id="KW-0723">Serine/threonine-protein kinase</keyword>
<dbReference type="PROSITE" id="PS00108">
    <property type="entry name" value="PROTEIN_KINASE_ST"/>
    <property type="match status" value="1"/>
</dbReference>
<dbReference type="Proteomes" id="UP001341840">
    <property type="component" value="Unassembled WGS sequence"/>
</dbReference>
<evidence type="ECO:0000256" key="7">
    <source>
        <dbReference type="ARBA" id="ARBA00022741"/>
    </source>
</evidence>
<evidence type="ECO:0000256" key="5">
    <source>
        <dbReference type="ARBA" id="ARBA00022692"/>
    </source>
</evidence>
<name>A0ABU6QPN3_9FABA</name>
<dbReference type="InterPro" id="IPR025287">
    <property type="entry name" value="WAK_GUB"/>
</dbReference>
<comment type="subcellular location">
    <subcellularLocation>
        <location evidence="1">Membrane</location>
        <topology evidence="1">Single-pass type I membrane protein</topology>
    </subcellularLocation>
</comment>
<keyword evidence="5 16" id="KW-0812">Transmembrane</keyword>
<keyword evidence="12" id="KW-0325">Glycoprotein</keyword>
<dbReference type="PROSITE" id="PS00107">
    <property type="entry name" value="PROTEIN_KINASE_ATP"/>
    <property type="match status" value="1"/>
</dbReference>
<evidence type="ECO:0000256" key="14">
    <source>
        <dbReference type="ARBA" id="ARBA00048679"/>
    </source>
</evidence>
<evidence type="ECO:0000256" key="11">
    <source>
        <dbReference type="ARBA" id="ARBA00023136"/>
    </source>
</evidence>
<comment type="caution">
    <text evidence="19">The sequence shown here is derived from an EMBL/GenBank/DDBJ whole genome shotgun (WGS) entry which is preliminary data.</text>
</comment>
<evidence type="ECO:0000256" key="2">
    <source>
        <dbReference type="ARBA" id="ARBA00012513"/>
    </source>
</evidence>
<feature type="domain" description="Protein kinase" evidence="18">
    <location>
        <begin position="336"/>
        <end position="555"/>
    </location>
</feature>
<reference evidence="19 20" key="1">
    <citation type="journal article" date="2023" name="Plants (Basel)">
        <title>Bridging the Gap: Combining Genomics and Transcriptomics Approaches to Understand Stylosanthes scabra, an Orphan Legume from the Brazilian Caatinga.</title>
        <authorList>
            <person name="Ferreira-Neto J.R.C."/>
            <person name="da Silva M.D."/>
            <person name="Binneck E."/>
            <person name="de Melo N.F."/>
            <person name="da Silva R.H."/>
            <person name="de Melo A.L.T.M."/>
            <person name="Pandolfi V."/>
            <person name="Bustamante F.O."/>
            <person name="Brasileiro-Vidal A.C."/>
            <person name="Benko-Iseppon A.M."/>
        </authorList>
    </citation>
    <scope>NUCLEOTIDE SEQUENCE [LARGE SCALE GENOMIC DNA]</scope>
    <source>
        <tissue evidence="19">Leaves</tissue>
    </source>
</reference>
<keyword evidence="11 16" id="KW-0472">Membrane</keyword>
<comment type="catalytic activity">
    <reaction evidence="14">
        <text>L-seryl-[protein] + ATP = O-phospho-L-seryl-[protein] + ADP + H(+)</text>
        <dbReference type="Rhea" id="RHEA:17989"/>
        <dbReference type="Rhea" id="RHEA-COMP:9863"/>
        <dbReference type="Rhea" id="RHEA-COMP:11604"/>
        <dbReference type="ChEBI" id="CHEBI:15378"/>
        <dbReference type="ChEBI" id="CHEBI:29999"/>
        <dbReference type="ChEBI" id="CHEBI:30616"/>
        <dbReference type="ChEBI" id="CHEBI:83421"/>
        <dbReference type="ChEBI" id="CHEBI:456216"/>
        <dbReference type="EC" id="2.7.11.1"/>
    </reaction>
</comment>
<dbReference type="SUPFAM" id="SSF56112">
    <property type="entry name" value="Protein kinase-like (PK-like)"/>
    <property type="match status" value="1"/>
</dbReference>
<evidence type="ECO:0000313" key="19">
    <source>
        <dbReference type="EMBL" id="MED6113956.1"/>
    </source>
</evidence>
<keyword evidence="9 15" id="KW-0067">ATP-binding</keyword>
<evidence type="ECO:0000256" key="1">
    <source>
        <dbReference type="ARBA" id="ARBA00004479"/>
    </source>
</evidence>
<dbReference type="Pfam" id="PF14380">
    <property type="entry name" value="WAK_assoc"/>
    <property type="match status" value="1"/>
</dbReference>
<dbReference type="InterPro" id="IPR045874">
    <property type="entry name" value="LRK10/LRL21-25-like"/>
</dbReference>
<feature type="binding site" evidence="15">
    <location>
        <position position="364"/>
    </location>
    <ligand>
        <name>ATP</name>
        <dbReference type="ChEBI" id="CHEBI:30616"/>
    </ligand>
</feature>
<evidence type="ECO:0000256" key="17">
    <source>
        <dbReference type="SAM" id="SignalP"/>
    </source>
</evidence>
<evidence type="ECO:0000259" key="18">
    <source>
        <dbReference type="PROSITE" id="PS50011"/>
    </source>
</evidence>
<feature type="signal peptide" evidence="17">
    <location>
        <begin position="1"/>
        <end position="25"/>
    </location>
</feature>
<keyword evidence="4" id="KW-0808">Transferase</keyword>
<evidence type="ECO:0000256" key="3">
    <source>
        <dbReference type="ARBA" id="ARBA00022527"/>
    </source>
</evidence>
<sequence>MITMSKPLYFLLCAFFSPIFMTCYADTSSICAPSACGNGISIRYPFWIRSSTVAGEFCGYPDFGLQCSKDGYPVLQLETNTYYVTDINYVNHSITLVDIDVMNVSCPRVKNNVSIGSIPLSFSNLDRNITFYFNCTSQPSVAGAVPIKCLINGQGRKSYVFEVGKDNIGFVLDWSRAVDCAECELSDGYCAYNGTTRQTICMCKDGRIVGKSCKKGNRQRWIVFGIVAASVVGVLALAMAFLFYQRQKKTSYGMSSDPSSLEDTEKISQYNGVQRHRYPPTAWHYASSGAAGLLATCFTCKSLRIKGNRDIETFLENHGVLTLKRYKFSDVKKMTNSFKVKLGQGGFGTVYKGKLPNGSAVAVKMLTQSKGNGEEFINEVASISRTSHVNVVTLLGFCLEGHQKVLIYEFMSNGSLDNFIFKKEPKNTPLLSWEKLYQISTGIARGLEYLHRGCNIRILHFDIKPHNILLDESFCPKISDFGLAKLCPRKESHVSMSETRGTIGYIAPEVFNRHFGRVSHKSDVYSFGMMLIEMVGMKENNKIAETGQTSEKYFP</sequence>
<dbReference type="Pfam" id="PF13947">
    <property type="entry name" value="GUB_WAK_bind"/>
    <property type="match status" value="1"/>
</dbReference>
<feature type="transmembrane region" description="Helical" evidence="16">
    <location>
        <begin position="221"/>
        <end position="244"/>
    </location>
</feature>
<accession>A0ABU6QPN3</accession>
<dbReference type="InterPro" id="IPR000719">
    <property type="entry name" value="Prot_kinase_dom"/>
</dbReference>
<keyword evidence="6 17" id="KW-0732">Signal</keyword>
<evidence type="ECO:0000313" key="20">
    <source>
        <dbReference type="Proteomes" id="UP001341840"/>
    </source>
</evidence>
<organism evidence="19 20">
    <name type="scientific">Stylosanthes scabra</name>
    <dbReference type="NCBI Taxonomy" id="79078"/>
    <lineage>
        <taxon>Eukaryota</taxon>
        <taxon>Viridiplantae</taxon>
        <taxon>Streptophyta</taxon>
        <taxon>Embryophyta</taxon>
        <taxon>Tracheophyta</taxon>
        <taxon>Spermatophyta</taxon>
        <taxon>Magnoliopsida</taxon>
        <taxon>eudicotyledons</taxon>
        <taxon>Gunneridae</taxon>
        <taxon>Pentapetalae</taxon>
        <taxon>rosids</taxon>
        <taxon>fabids</taxon>
        <taxon>Fabales</taxon>
        <taxon>Fabaceae</taxon>
        <taxon>Papilionoideae</taxon>
        <taxon>50 kb inversion clade</taxon>
        <taxon>dalbergioids sensu lato</taxon>
        <taxon>Dalbergieae</taxon>
        <taxon>Pterocarpus clade</taxon>
        <taxon>Stylosanthes</taxon>
    </lineage>
</organism>
<evidence type="ECO:0000256" key="15">
    <source>
        <dbReference type="PROSITE-ProRule" id="PRU10141"/>
    </source>
</evidence>
<comment type="catalytic activity">
    <reaction evidence="13">
        <text>L-threonyl-[protein] + ATP = O-phospho-L-threonyl-[protein] + ADP + H(+)</text>
        <dbReference type="Rhea" id="RHEA:46608"/>
        <dbReference type="Rhea" id="RHEA-COMP:11060"/>
        <dbReference type="Rhea" id="RHEA-COMP:11605"/>
        <dbReference type="ChEBI" id="CHEBI:15378"/>
        <dbReference type="ChEBI" id="CHEBI:30013"/>
        <dbReference type="ChEBI" id="CHEBI:30616"/>
        <dbReference type="ChEBI" id="CHEBI:61977"/>
        <dbReference type="ChEBI" id="CHEBI:456216"/>
        <dbReference type="EC" id="2.7.11.1"/>
    </reaction>
</comment>
<dbReference type="EMBL" id="JASCZI010000969">
    <property type="protein sequence ID" value="MED6113956.1"/>
    <property type="molecule type" value="Genomic_DNA"/>
</dbReference>
<feature type="non-terminal residue" evidence="19">
    <location>
        <position position="555"/>
    </location>
</feature>
<feature type="chain" id="PRO_5045727915" description="non-specific serine/threonine protein kinase" evidence="17">
    <location>
        <begin position="26"/>
        <end position="555"/>
    </location>
</feature>
<evidence type="ECO:0000256" key="10">
    <source>
        <dbReference type="ARBA" id="ARBA00022989"/>
    </source>
</evidence>
<dbReference type="SMART" id="SM00220">
    <property type="entry name" value="S_TKc"/>
    <property type="match status" value="1"/>
</dbReference>
<dbReference type="InterPro" id="IPR017441">
    <property type="entry name" value="Protein_kinase_ATP_BS"/>
</dbReference>
<evidence type="ECO:0000256" key="9">
    <source>
        <dbReference type="ARBA" id="ARBA00022840"/>
    </source>
</evidence>
<dbReference type="Pfam" id="PF07714">
    <property type="entry name" value="PK_Tyr_Ser-Thr"/>
    <property type="match status" value="1"/>
</dbReference>
<dbReference type="EC" id="2.7.11.1" evidence="2"/>
<dbReference type="InterPro" id="IPR008271">
    <property type="entry name" value="Ser/Thr_kinase_AS"/>
</dbReference>
<evidence type="ECO:0000256" key="16">
    <source>
        <dbReference type="SAM" id="Phobius"/>
    </source>
</evidence>
<proteinExistence type="predicted"/>
<evidence type="ECO:0000256" key="12">
    <source>
        <dbReference type="ARBA" id="ARBA00023180"/>
    </source>
</evidence>
<evidence type="ECO:0000256" key="4">
    <source>
        <dbReference type="ARBA" id="ARBA00022679"/>
    </source>
</evidence>
<keyword evidence="8" id="KW-0418">Kinase</keyword>
<dbReference type="PROSITE" id="PS50011">
    <property type="entry name" value="PROTEIN_KINASE_DOM"/>
    <property type="match status" value="1"/>
</dbReference>